<dbReference type="PRINTS" id="PR00035">
    <property type="entry name" value="HTHGNTR"/>
</dbReference>
<dbReference type="PANTHER" id="PTHR43537:SF50">
    <property type="entry name" value="TRANSCRIPTIONAL REGULATORY PROTEIN"/>
    <property type="match status" value="1"/>
</dbReference>
<dbReference type="Pfam" id="PF00392">
    <property type="entry name" value="GntR"/>
    <property type="match status" value="1"/>
</dbReference>
<keyword evidence="3" id="KW-0804">Transcription</keyword>
<dbReference type="SUPFAM" id="SSF48008">
    <property type="entry name" value="GntR ligand-binding domain-like"/>
    <property type="match status" value="1"/>
</dbReference>
<feature type="domain" description="HTH gntR-type" evidence="5">
    <location>
        <begin position="38"/>
        <end position="105"/>
    </location>
</feature>
<dbReference type="GO" id="GO:0003677">
    <property type="term" value="F:DNA binding"/>
    <property type="evidence" value="ECO:0007669"/>
    <property type="project" value="UniProtKB-KW"/>
</dbReference>
<protein>
    <submittedName>
        <fullName evidence="6">DNA-binding GntR family transcriptional regulator</fullName>
    </submittedName>
</protein>
<dbReference type="InterPro" id="IPR008920">
    <property type="entry name" value="TF_FadR/GntR_C"/>
</dbReference>
<dbReference type="InterPro" id="IPR011711">
    <property type="entry name" value="GntR_C"/>
</dbReference>
<accession>A0A840FWE1</accession>
<keyword evidence="7" id="KW-1185">Reference proteome</keyword>
<dbReference type="AlphaFoldDB" id="A0A840FWE1"/>
<dbReference type="Gene3D" id="1.20.120.530">
    <property type="entry name" value="GntR ligand-binding domain-like"/>
    <property type="match status" value="1"/>
</dbReference>
<evidence type="ECO:0000256" key="3">
    <source>
        <dbReference type="ARBA" id="ARBA00023163"/>
    </source>
</evidence>
<proteinExistence type="predicted"/>
<feature type="region of interest" description="Disordered" evidence="4">
    <location>
        <begin position="1"/>
        <end position="30"/>
    </location>
</feature>
<dbReference type="PROSITE" id="PS50949">
    <property type="entry name" value="HTH_GNTR"/>
    <property type="match status" value="1"/>
</dbReference>
<dbReference type="SMART" id="SM00345">
    <property type="entry name" value="HTH_GNTR"/>
    <property type="match status" value="1"/>
</dbReference>
<dbReference type="Proteomes" id="UP000587070">
    <property type="component" value="Unassembled WGS sequence"/>
</dbReference>
<dbReference type="OrthoDB" id="8066003at2"/>
<dbReference type="CDD" id="cd07377">
    <property type="entry name" value="WHTH_GntR"/>
    <property type="match status" value="1"/>
</dbReference>
<dbReference type="SMART" id="SM00895">
    <property type="entry name" value="FCD"/>
    <property type="match status" value="1"/>
</dbReference>
<feature type="compositionally biased region" description="Pro residues" evidence="4">
    <location>
        <begin position="1"/>
        <end position="10"/>
    </location>
</feature>
<evidence type="ECO:0000313" key="7">
    <source>
        <dbReference type="Proteomes" id="UP000587070"/>
    </source>
</evidence>
<dbReference type="Gene3D" id="1.10.10.10">
    <property type="entry name" value="Winged helix-like DNA-binding domain superfamily/Winged helix DNA-binding domain"/>
    <property type="match status" value="1"/>
</dbReference>
<evidence type="ECO:0000259" key="5">
    <source>
        <dbReference type="PROSITE" id="PS50949"/>
    </source>
</evidence>
<dbReference type="EMBL" id="JACIGE010000002">
    <property type="protein sequence ID" value="MBB4246407.1"/>
    <property type="molecule type" value="Genomic_DNA"/>
</dbReference>
<name>A0A840FWE1_RHOTE</name>
<keyword evidence="1" id="KW-0805">Transcription regulation</keyword>
<dbReference type="GO" id="GO:0003700">
    <property type="term" value="F:DNA-binding transcription factor activity"/>
    <property type="evidence" value="ECO:0007669"/>
    <property type="project" value="InterPro"/>
</dbReference>
<evidence type="ECO:0000256" key="4">
    <source>
        <dbReference type="SAM" id="MobiDB-lite"/>
    </source>
</evidence>
<comment type="caution">
    <text evidence="6">The sequence shown here is derived from an EMBL/GenBank/DDBJ whole genome shotgun (WGS) entry which is preliminary data.</text>
</comment>
<dbReference type="PANTHER" id="PTHR43537">
    <property type="entry name" value="TRANSCRIPTIONAL REGULATOR, GNTR FAMILY"/>
    <property type="match status" value="1"/>
</dbReference>
<gene>
    <name evidence="6" type="ORF">GGD90_000764</name>
</gene>
<dbReference type="InterPro" id="IPR000524">
    <property type="entry name" value="Tscrpt_reg_HTH_GntR"/>
</dbReference>
<dbReference type="SUPFAM" id="SSF46785">
    <property type="entry name" value="Winged helix' DNA-binding domain"/>
    <property type="match status" value="1"/>
</dbReference>
<evidence type="ECO:0000313" key="6">
    <source>
        <dbReference type="EMBL" id="MBB4246407.1"/>
    </source>
</evidence>
<keyword evidence="2 6" id="KW-0238">DNA-binding</keyword>
<evidence type="ECO:0000256" key="2">
    <source>
        <dbReference type="ARBA" id="ARBA00023125"/>
    </source>
</evidence>
<organism evidence="6 7">
    <name type="scientific">Rhodocyclus tenuis</name>
    <name type="common">Rhodospirillum tenue</name>
    <dbReference type="NCBI Taxonomy" id="1066"/>
    <lineage>
        <taxon>Bacteria</taxon>
        <taxon>Pseudomonadati</taxon>
        <taxon>Pseudomonadota</taxon>
        <taxon>Betaproteobacteria</taxon>
        <taxon>Rhodocyclales</taxon>
        <taxon>Rhodocyclaceae</taxon>
        <taxon>Rhodocyclus</taxon>
    </lineage>
</organism>
<dbReference type="InterPro" id="IPR036390">
    <property type="entry name" value="WH_DNA-bd_sf"/>
</dbReference>
<evidence type="ECO:0000256" key="1">
    <source>
        <dbReference type="ARBA" id="ARBA00023015"/>
    </source>
</evidence>
<dbReference type="Pfam" id="PF07729">
    <property type="entry name" value="FCD"/>
    <property type="match status" value="1"/>
</dbReference>
<dbReference type="InterPro" id="IPR036388">
    <property type="entry name" value="WH-like_DNA-bd_sf"/>
</dbReference>
<dbReference type="RefSeq" id="WP_153115946.1">
    <property type="nucleotide sequence ID" value="NZ_JACIGE010000002.1"/>
</dbReference>
<reference evidence="6 7" key="1">
    <citation type="submission" date="2020-08" db="EMBL/GenBank/DDBJ databases">
        <title>Genome sequencing of Purple Non-Sulfur Bacteria from various extreme environments.</title>
        <authorList>
            <person name="Mayer M."/>
        </authorList>
    </citation>
    <scope>NUCLEOTIDE SEQUENCE [LARGE SCALE GENOMIC DNA]</scope>
    <source>
        <strain evidence="6 7">2761</strain>
    </source>
</reference>
<sequence length="252" mass="27779">MNARPQPPNSTPVGDAGNSARNGDAPGGVAPPARIAQTALYLEVAERLRQSIFAHELAPGDWVDEQALAADYGISRTPLREALKVLATEGLVTLKPRRGCYVTEVSEQDLDDIFPLMAMLEGRSAWEAARKCQPEDLARLEEIHARLESYAAANQVDLFFEANQDFHRLIQELSGNRWLLQLAQDLRKVLKLTRMYSLTVDGRLQQAMAEHQVIMAALRQRDADAAEAAMRDHLLAGRKALARPLGARPPAA</sequence>